<evidence type="ECO:0000256" key="1">
    <source>
        <dbReference type="ARBA" id="ARBA00001933"/>
    </source>
</evidence>
<proteinExistence type="inferred from homology"/>
<keyword evidence="6" id="KW-1185">Reference proteome</keyword>
<protein>
    <submittedName>
        <fullName evidence="5">Pyridoxal-phosphate dependent enzyme</fullName>
    </submittedName>
</protein>
<organism evidence="5 6">
    <name type="scientific">Aquipuribacter hungaricus</name>
    <dbReference type="NCBI Taxonomy" id="545624"/>
    <lineage>
        <taxon>Bacteria</taxon>
        <taxon>Bacillati</taxon>
        <taxon>Actinomycetota</taxon>
        <taxon>Actinomycetes</taxon>
        <taxon>Micrococcales</taxon>
        <taxon>Intrasporangiaceae</taxon>
        <taxon>Aquipuribacter</taxon>
    </lineage>
</organism>
<evidence type="ECO:0000256" key="3">
    <source>
        <dbReference type="ARBA" id="ARBA00022898"/>
    </source>
</evidence>
<dbReference type="InterPro" id="IPR036052">
    <property type="entry name" value="TrpB-like_PALP_sf"/>
</dbReference>
<dbReference type="InterPro" id="IPR027278">
    <property type="entry name" value="ACCD_DCysDesulf"/>
</dbReference>
<sequence>MTVTGSAWPSYPLGTWPTPLEPAPRLAGHLGLGTDDLWVKRDDLSGLGGGGNKVRKLQHTLHQALQDGAAAVVTTGAPQSNHARLTAAAAARAGLAAVLVLVGDPPEVPAGNLVLDALLGARVVWAGDVDGAGLAARAEEEADRMRRDGVATAVVPFGGTSVVGARGYVEAAAELLRQAPDLRTVVVAVGSGGTMAGLVHGLGADAVLGVDTGAVTDPVHRVQELVRGLAAEAGGPGGAGGPVPEHVRVRTDQVGDGYGTLTDAVRDAMALVARTEGIVLDPVYSGRAAAGLVAAVADGTVRRGERTVLLHTGGLPGLFGHPATAGAWAG</sequence>
<dbReference type="SUPFAM" id="SSF53686">
    <property type="entry name" value="Tryptophan synthase beta subunit-like PLP-dependent enzymes"/>
    <property type="match status" value="1"/>
</dbReference>
<evidence type="ECO:0000313" key="6">
    <source>
        <dbReference type="Proteomes" id="UP001595685"/>
    </source>
</evidence>
<dbReference type="RefSeq" id="WP_340291467.1">
    <property type="nucleotide sequence ID" value="NZ_JBBEOI010000040.1"/>
</dbReference>
<evidence type="ECO:0000256" key="2">
    <source>
        <dbReference type="ARBA" id="ARBA00008639"/>
    </source>
</evidence>
<gene>
    <name evidence="5" type="ORF">ACFOLH_13400</name>
</gene>
<dbReference type="Pfam" id="PF00291">
    <property type="entry name" value="PALP"/>
    <property type="match status" value="1"/>
</dbReference>
<comment type="cofactor">
    <cofactor evidence="1">
        <name>pyridoxal 5'-phosphate</name>
        <dbReference type="ChEBI" id="CHEBI:597326"/>
    </cofactor>
</comment>
<name>A0ABV7WHN9_9MICO</name>
<accession>A0ABV7WHN9</accession>
<evidence type="ECO:0000259" key="4">
    <source>
        <dbReference type="Pfam" id="PF00291"/>
    </source>
</evidence>
<reference evidence="6" key="1">
    <citation type="journal article" date="2019" name="Int. J. Syst. Evol. Microbiol.">
        <title>The Global Catalogue of Microorganisms (GCM) 10K type strain sequencing project: providing services to taxonomists for standard genome sequencing and annotation.</title>
        <authorList>
            <consortium name="The Broad Institute Genomics Platform"/>
            <consortium name="The Broad Institute Genome Sequencing Center for Infectious Disease"/>
            <person name="Wu L."/>
            <person name="Ma J."/>
        </authorList>
    </citation>
    <scope>NUCLEOTIDE SEQUENCE [LARGE SCALE GENOMIC DNA]</scope>
    <source>
        <strain evidence="6">NCAIM B.02333</strain>
    </source>
</reference>
<comment type="similarity">
    <text evidence="2">Belongs to the ACC deaminase/D-cysteine desulfhydrase family.</text>
</comment>
<evidence type="ECO:0000313" key="5">
    <source>
        <dbReference type="EMBL" id="MFC3689339.1"/>
    </source>
</evidence>
<comment type="caution">
    <text evidence="5">The sequence shown here is derived from an EMBL/GenBank/DDBJ whole genome shotgun (WGS) entry which is preliminary data.</text>
</comment>
<keyword evidence="3" id="KW-0663">Pyridoxal phosphate</keyword>
<dbReference type="PANTHER" id="PTHR43780:SF2">
    <property type="entry name" value="1-AMINOCYCLOPROPANE-1-CARBOXYLATE DEAMINASE-RELATED"/>
    <property type="match status" value="1"/>
</dbReference>
<dbReference type="EMBL" id="JBHRWW010000009">
    <property type="protein sequence ID" value="MFC3689339.1"/>
    <property type="molecule type" value="Genomic_DNA"/>
</dbReference>
<dbReference type="InterPro" id="IPR001926">
    <property type="entry name" value="TrpB-like_PALP"/>
</dbReference>
<feature type="domain" description="Tryptophan synthase beta chain-like PALP" evidence="4">
    <location>
        <begin position="14"/>
        <end position="313"/>
    </location>
</feature>
<dbReference type="Proteomes" id="UP001595685">
    <property type="component" value="Unassembled WGS sequence"/>
</dbReference>
<dbReference type="PIRSF" id="PIRSF006278">
    <property type="entry name" value="ACCD_DCysDesulf"/>
    <property type="match status" value="1"/>
</dbReference>
<dbReference type="PANTHER" id="PTHR43780">
    <property type="entry name" value="1-AMINOCYCLOPROPANE-1-CARBOXYLATE DEAMINASE-RELATED"/>
    <property type="match status" value="1"/>
</dbReference>
<dbReference type="Gene3D" id="3.40.50.1100">
    <property type="match status" value="2"/>
</dbReference>